<dbReference type="Pfam" id="PF04466">
    <property type="entry name" value="Terminase_3"/>
    <property type="match status" value="1"/>
</dbReference>
<organism evidence="4 5">
    <name type="scientific">Virgibacillus dokdonensis</name>
    <dbReference type="NCBI Taxonomy" id="302167"/>
    <lineage>
        <taxon>Bacteria</taxon>
        <taxon>Bacillati</taxon>
        <taxon>Bacillota</taxon>
        <taxon>Bacilli</taxon>
        <taxon>Bacillales</taxon>
        <taxon>Bacillaceae</taxon>
        <taxon>Virgibacillus</taxon>
    </lineage>
</organism>
<protein>
    <submittedName>
        <fullName evidence="4">Terminase</fullName>
    </submittedName>
</protein>
<proteinExistence type="predicted"/>
<sequence length="453" mass="53174">MSVAPAIRIEKEVNPHFEDFLFDWNEKFQLLVGGYGSSKSYHVALKIILKLMQEKRTALVVREVYETHKDSTFALFNEIIEDMGLLDDSGKRKIAKGKIRPKESPYELKFYNGSKIIFKGMDKPAKLKSIHNVSLIWLEECSEIKYEGFKELLGRLRHPTLRLHMILSTNPVGEDNWTYRHFFQDRINKRFVLDDKELYQKRTIVVGDTYYHHSTADDNLFLPASYIEQLEEMKEYDPDLYRIARKGRFGVNGVRVLPQFTTMAHREVMKAINRIKKPLFRVGMDFGFVDSYNAVLRMAVDMEKQYLYIYWEYYKKGMTDDKTAQELKEFKESGERIIADSAEAKAIQYYRQQGFNMYGATKYQGSRLANTKKMKRFKKIICSDACENTIHELENLVYAKDKNGNIIPDEFAIDPHTFSAAWYGLDGYEVTDLKDEAQNQSRSTRQRPRGRRR</sequence>
<evidence type="ECO:0000313" key="4">
    <source>
        <dbReference type="EMBL" id="RFA37045.1"/>
    </source>
</evidence>
<dbReference type="Gene3D" id="3.40.50.300">
    <property type="entry name" value="P-loop containing nucleotide triphosphate hydrolases"/>
    <property type="match status" value="1"/>
</dbReference>
<dbReference type="Gene3D" id="3.30.420.280">
    <property type="match status" value="1"/>
</dbReference>
<accession>A0A3E0WYI5</accession>
<name>A0A3E0WYI5_9BACI</name>
<feature type="region of interest" description="Disordered" evidence="1">
    <location>
        <begin position="434"/>
        <end position="453"/>
    </location>
</feature>
<evidence type="ECO:0000259" key="2">
    <source>
        <dbReference type="Pfam" id="PF04466"/>
    </source>
</evidence>
<gene>
    <name evidence="4" type="ORF">CAI16_02940</name>
</gene>
<feature type="domain" description="Phage terminase large subunit C-terminal" evidence="3">
    <location>
        <begin position="285"/>
        <end position="426"/>
    </location>
</feature>
<dbReference type="EMBL" id="NFZX01000003">
    <property type="protein sequence ID" value="RFA37045.1"/>
    <property type="molecule type" value="Genomic_DNA"/>
</dbReference>
<dbReference type="PANTHER" id="PTHR39184:SF1">
    <property type="entry name" value="PBSX PHAGE TERMINASE LARGE SUBUNIT"/>
    <property type="match status" value="1"/>
</dbReference>
<dbReference type="NCBIfam" id="TIGR01547">
    <property type="entry name" value="phage_term_2"/>
    <property type="match status" value="1"/>
</dbReference>
<dbReference type="Proteomes" id="UP000256488">
    <property type="component" value="Unassembled WGS sequence"/>
</dbReference>
<evidence type="ECO:0000256" key="1">
    <source>
        <dbReference type="SAM" id="MobiDB-lite"/>
    </source>
</evidence>
<dbReference type="PANTHER" id="PTHR39184">
    <property type="match status" value="1"/>
</dbReference>
<dbReference type="AlphaFoldDB" id="A0A3E0WYI5"/>
<dbReference type="InterPro" id="IPR027417">
    <property type="entry name" value="P-loop_NTPase"/>
</dbReference>
<dbReference type="Pfam" id="PF17288">
    <property type="entry name" value="Terminase_3C"/>
    <property type="match status" value="1"/>
</dbReference>
<evidence type="ECO:0000259" key="3">
    <source>
        <dbReference type="Pfam" id="PF17288"/>
    </source>
</evidence>
<dbReference type="InterPro" id="IPR006437">
    <property type="entry name" value="Phage_terminase_lsu"/>
</dbReference>
<feature type="domain" description="Phage terminase large subunit N-terminal" evidence="2">
    <location>
        <begin position="26"/>
        <end position="248"/>
    </location>
</feature>
<dbReference type="InterPro" id="IPR035412">
    <property type="entry name" value="Terminase_L_N"/>
</dbReference>
<dbReference type="InterPro" id="IPR052380">
    <property type="entry name" value="Viral_DNA_packaging_terminase"/>
</dbReference>
<feature type="compositionally biased region" description="Basic residues" evidence="1">
    <location>
        <begin position="444"/>
        <end position="453"/>
    </location>
</feature>
<comment type="caution">
    <text evidence="4">The sequence shown here is derived from an EMBL/GenBank/DDBJ whole genome shotgun (WGS) entry which is preliminary data.</text>
</comment>
<dbReference type="InterPro" id="IPR035413">
    <property type="entry name" value="Terminase_L_C"/>
</dbReference>
<evidence type="ECO:0000313" key="5">
    <source>
        <dbReference type="Proteomes" id="UP000256488"/>
    </source>
</evidence>
<reference evidence="4 5" key="1">
    <citation type="submission" date="2017-05" db="EMBL/GenBank/DDBJ databases">
        <title>Virgibacillus sp. AK90 isolated from a saltern of Kakinada, India.</title>
        <authorList>
            <person name="Gupta V."/>
            <person name="Sidhu C."/>
            <person name="Korpole S."/>
            <person name="Pinnaka A.K."/>
        </authorList>
    </citation>
    <scope>NUCLEOTIDE SEQUENCE [LARGE SCALE GENOMIC DNA]</scope>
    <source>
        <strain evidence="4 5">AK90</strain>
    </source>
</reference>